<reference evidence="8 10" key="1">
    <citation type="journal article" date="2018" name="Front. Microbiol.">
        <title>Genome-Based Analysis Reveals the Taxonomy and Diversity of the Family Idiomarinaceae.</title>
        <authorList>
            <person name="Liu Y."/>
            <person name="Lai Q."/>
            <person name="Shao Z."/>
        </authorList>
    </citation>
    <scope>NUCLEOTIDE SEQUENCE [LARGE SCALE GENOMIC DNA]</scope>
    <source>
        <strain evidence="8 10">CF12-14</strain>
    </source>
</reference>
<evidence type="ECO:0000259" key="6">
    <source>
        <dbReference type="Pfam" id="PF01850"/>
    </source>
</evidence>
<evidence type="ECO:0000313" key="7">
    <source>
        <dbReference type="EMBL" id="RAJ93328.1"/>
    </source>
</evidence>
<evidence type="ECO:0000256" key="5">
    <source>
        <dbReference type="ARBA" id="ARBA00022842"/>
    </source>
</evidence>
<dbReference type="Gene3D" id="3.40.50.1010">
    <property type="entry name" value="5'-nuclease"/>
    <property type="match status" value="1"/>
</dbReference>
<gene>
    <name evidence="7" type="ORF">B0I24_12055</name>
    <name evidence="8" type="ORF">CWE07_13880</name>
</gene>
<evidence type="ECO:0000256" key="4">
    <source>
        <dbReference type="ARBA" id="ARBA00022801"/>
    </source>
</evidence>
<organism evidence="7 9">
    <name type="scientific">Aliidiomarina maris</name>
    <dbReference type="NCBI Taxonomy" id="531312"/>
    <lineage>
        <taxon>Bacteria</taxon>
        <taxon>Pseudomonadati</taxon>
        <taxon>Pseudomonadota</taxon>
        <taxon>Gammaproteobacteria</taxon>
        <taxon>Alteromonadales</taxon>
        <taxon>Idiomarinaceae</taxon>
        <taxon>Aliidiomarina</taxon>
    </lineage>
</organism>
<dbReference type="CDD" id="cd18760">
    <property type="entry name" value="PIN_MtVapC3-like"/>
    <property type="match status" value="1"/>
</dbReference>
<dbReference type="InterPro" id="IPR051749">
    <property type="entry name" value="PINc/VapC_TA_RNase"/>
</dbReference>
<reference evidence="7 9" key="2">
    <citation type="submission" date="2018-06" db="EMBL/GenBank/DDBJ databases">
        <title>Genomic Encyclopedia of Type Strains, Phase III (KMG-III): the genomes of soil and plant-associated and newly described type strains.</title>
        <authorList>
            <person name="Whitman W."/>
        </authorList>
    </citation>
    <scope>NUCLEOTIDE SEQUENCE [LARGE SCALE GENOMIC DNA]</scope>
    <source>
        <strain evidence="7 9">CGMCC 1.15366</strain>
    </source>
</reference>
<keyword evidence="1" id="KW-1277">Toxin-antitoxin system</keyword>
<proteinExistence type="predicted"/>
<dbReference type="AlphaFoldDB" id="A0A327WQ09"/>
<dbReference type="InterPro" id="IPR029060">
    <property type="entry name" value="PIN-like_dom_sf"/>
</dbReference>
<keyword evidence="3" id="KW-0479">Metal-binding</keyword>
<comment type="caution">
    <text evidence="7">The sequence shown here is derived from an EMBL/GenBank/DDBJ whole genome shotgun (WGS) entry which is preliminary data.</text>
</comment>
<feature type="domain" description="PIN" evidence="6">
    <location>
        <begin position="2"/>
        <end position="117"/>
    </location>
</feature>
<keyword evidence="5" id="KW-0460">Magnesium</keyword>
<accession>A0A327WQ09</accession>
<dbReference type="EMBL" id="QLMD01000020">
    <property type="protein sequence ID" value="RAJ93328.1"/>
    <property type="molecule type" value="Genomic_DNA"/>
</dbReference>
<evidence type="ECO:0000313" key="9">
    <source>
        <dbReference type="Proteomes" id="UP000249203"/>
    </source>
</evidence>
<evidence type="ECO:0000313" key="10">
    <source>
        <dbReference type="Proteomes" id="UP000287865"/>
    </source>
</evidence>
<dbReference type="PANTHER" id="PTHR42740:SF1">
    <property type="entry name" value="RIBONUCLEASE VAPC3"/>
    <property type="match status" value="1"/>
</dbReference>
<dbReference type="GO" id="GO:0046872">
    <property type="term" value="F:metal ion binding"/>
    <property type="evidence" value="ECO:0007669"/>
    <property type="project" value="UniProtKB-KW"/>
</dbReference>
<dbReference type="Pfam" id="PF01850">
    <property type="entry name" value="PIN"/>
    <property type="match status" value="1"/>
</dbReference>
<dbReference type="Proteomes" id="UP000287865">
    <property type="component" value="Unassembled WGS sequence"/>
</dbReference>
<dbReference type="EMBL" id="PIPK01000019">
    <property type="protein sequence ID" value="RUO18582.1"/>
    <property type="molecule type" value="Genomic_DNA"/>
</dbReference>
<evidence type="ECO:0000256" key="1">
    <source>
        <dbReference type="ARBA" id="ARBA00022649"/>
    </source>
</evidence>
<dbReference type="OrthoDB" id="9811788at2"/>
<dbReference type="SUPFAM" id="SSF88723">
    <property type="entry name" value="PIN domain-like"/>
    <property type="match status" value="1"/>
</dbReference>
<protein>
    <submittedName>
        <fullName evidence="8">VapC toxin family PIN domain ribonuclease</fullName>
    </submittedName>
</protein>
<name>A0A327WQ09_9GAMM</name>
<keyword evidence="10" id="KW-1185">Reference proteome</keyword>
<evidence type="ECO:0000256" key="3">
    <source>
        <dbReference type="ARBA" id="ARBA00022723"/>
    </source>
</evidence>
<keyword evidence="2" id="KW-0540">Nuclease</keyword>
<sequence>MILVDTSVWIDYLNGVQSPHTDALDAGIVAGTVAMGDLIFLEILQGIRNDSEYRLTKQTLMTLGRLELFGEGMPEKCAENYRALRKKGITIRKTTDVIIATFCIERRMPLLFIDRDFIPFVDHLGLISALPET</sequence>
<keyword evidence="4" id="KW-0378">Hydrolase</keyword>
<evidence type="ECO:0000256" key="2">
    <source>
        <dbReference type="ARBA" id="ARBA00022722"/>
    </source>
</evidence>
<dbReference type="InterPro" id="IPR002716">
    <property type="entry name" value="PIN_dom"/>
</dbReference>
<evidence type="ECO:0000313" key="8">
    <source>
        <dbReference type="EMBL" id="RUO18582.1"/>
    </source>
</evidence>
<dbReference type="GO" id="GO:0004540">
    <property type="term" value="F:RNA nuclease activity"/>
    <property type="evidence" value="ECO:0007669"/>
    <property type="project" value="TreeGrafter"/>
</dbReference>
<dbReference type="Proteomes" id="UP000249203">
    <property type="component" value="Unassembled WGS sequence"/>
</dbReference>
<dbReference type="PANTHER" id="PTHR42740">
    <property type="entry name" value="RIBONUCLEASE VAPC3"/>
    <property type="match status" value="1"/>
</dbReference>
<dbReference type="GO" id="GO:0016787">
    <property type="term" value="F:hydrolase activity"/>
    <property type="evidence" value="ECO:0007669"/>
    <property type="project" value="UniProtKB-KW"/>
</dbReference>
<dbReference type="RefSeq" id="WP_111570516.1">
    <property type="nucleotide sequence ID" value="NZ_PIPK01000019.1"/>
</dbReference>